<dbReference type="EMBL" id="LT671858">
    <property type="protein sequence ID" value="SIM67579.1"/>
    <property type="molecule type" value="Genomic_DNA"/>
</dbReference>
<gene>
    <name evidence="1" type="ORF">CSP5_1217</name>
</gene>
<sequence length="92" mass="10685">MISHMPAKHVQATLDQFISKPLTSKMERFIKLCEFYKANTGKEPDCPHSVYNFVQDNKLPGDVKQFKFFTLRSIAAYYGKWENISGDGKHER</sequence>
<reference evidence="1 2" key="1">
    <citation type="submission" date="2016-04" db="EMBL/GenBank/DDBJ databases">
        <authorList>
            <person name="Evans L.H."/>
            <person name="Alamgir A."/>
            <person name="Owens N."/>
            <person name="Weber N.D."/>
            <person name="Virtaneva K."/>
            <person name="Barbian K."/>
            <person name="Babar A."/>
            <person name="Rosenke K."/>
        </authorList>
    </citation>
    <scope>NUCLEOTIDE SEQUENCE [LARGE SCALE GENOMIC DNA]</scope>
    <source>
        <strain evidence="2">S5(T) (JCM 30642 \VKM B-2941)</strain>
    </source>
</reference>
<proteinExistence type="predicted"/>
<evidence type="ECO:0000313" key="1">
    <source>
        <dbReference type="EMBL" id="SIM67579.1"/>
    </source>
</evidence>
<accession>A0A1N5V4J8</accession>
<dbReference type="AlphaFoldDB" id="A0A1N5V4J8"/>
<organism evidence="1 2">
    <name type="scientific">Cuniculiplasma divulgatum</name>
    <dbReference type="NCBI Taxonomy" id="1673428"/>
    <lineage>
        <taxon>Archaea</taxon>
        <taxon>Methanobacteriati</taxon>
        <taxon>Thermoplasmatota</taxon>
        <taxon>Thermoplasmata</taxon>
        <taxon>Thermoplasmatales</taxon>
        <taxon>Cuniculiplasmataceae</taxon>
        <taxon>Cuniculiplasma</taxon>
    </lineage>
</organism>
<dbReference type="GeneID" id="41588470"/>
<dbReference type="Proteomes" id="UP000195607">
    <property type="component" value="Chromosome I"/>
</dbReference>
<name>A0A1N5V4J8_9ARCH</name>
<evidence type="ECO:0000313" key="2">
    <source>
        <dbReference type="Proteomes" id="UP000195607"/>
    </source>
</evidence>
<protein>
    <submittedName>
        <fullName evidence="1">Uncharacterized protein</fullName>
    </submittedName>
</protein>
<dbReference type="RefSeq" id="WP_148689868.1">
    <property type="nucleotide sequence ID" value="NZ_LT671858.1"/>
</dbReference>